<protein>
    <submittedName>
        <fullName evidence="2">Uncharacterized protein</fullName>
    </submittedName>
</protein>
<proteinExistence type="predicted"/>
<keyword evidence="1" id="KW-1133">Transmembrane helix</keyword>
<keyword evidence="1" id="KW-0812">Transmembrane</keyword>
<reference evidence="2" key="1">
    <citation type="submission" date="2021-03" db="EMBL/GenBank/DDBJ databases">
        <title>Whole genome shotgun sequence of Actinoplanes consettensis NBRC 14913.</title>
        <authorList>
            <person name="Komaki H."/>
            <person name="Tamura T."/>
        </authorList>
    </citation>
    <scope>NUCLEOTIDE SEQUENCE</scope>
    <source>
        <strain evidence="2">NBRC 14913</strain>
    </source>
</reference>
<keyword evidence="3" id="KW-1185">Reference proteome</keyword>
<evidence type="ECO:0000256" key="1">
    <source>
        <dbReference type="SAM" id="Phobius"/>
    </source>
</evidence>
<feature type="transmembrane region" description="Helical" evidence="1">
    <location>
        <begin position="68"/>
        <end position="87"/>
    </location>
</feature>
<dbReference type="RefSeq" id="WP_212999033.1">
    <property type="nucleotide sequence ID" value="NZ_BAAATW010000014.1"/>
</dbReference>
<keyword evidence="1" id="KW-0472">Membrane</keyword>
<name>A0A919SMV2_9ACTN</name>
<accession>A0A919SMV2</accession>
<evidence type="ECO:0000313" key="2">
    <source>
        <dbReference type="EMBL" id="GIM74990.1"/>
    </source>
</evidence>
<feature type="transmembrane region" description="Helical" evidence="1">
    <location>
        <begin position="16"/>
        <end position="35"/>
    </location>
</feature>
<feature type="transmembrane region" description="Helical" evidence="1">
    <location>
        <begin position="99"/>
        <end position="118"/>
    </location>
</feature>
<organism evidence="2 3">
    <name type="scientific">Winogradskya consettensis</name>
    <dbReference type="NCBI Taxonomy" id="113560"/>
    <lineage>
        <taxon>Bacteria</taxon>
        <taxon>Bacillati</taxon>
        <taxon>Actinomycetota</taxon>
        <taxon>Actinomycetes</taxon>
        <taxon>Micromonosporales</taxon>
        <taxon>Micromonosporaceae</taxon>
        <taxon>Winogradskya</taxon>
    </lineage>
</organism>
<feature type="transmembrane region" description="Helical" evidence="1">
    <location>
        <begin position="124"/>
        <end position="143"/>
    </location>
</feature>
<sequence length="383" mass="39158">MLWSGSSPLTVVRDGMWGFLLFSGVAWLAVAWSVLRLEPADVARVAGPVILFAALTEAVRALAGTRTWWLNLGMAALFAATGGVLLADGSNSWTTPAALIGWYLMVRGAADLAIAMMTREIDRIWGLLTVVGVLEVGLGFYGASSFARTAEIVVVILGGAAAIRGVADLVASLRLREATAGTRAQRLLELPEERALGVAGYTAGLGDYNEAPVRGPAPRHAAATTHRTSAAGMADLSGPPVSANPLGTPTAGFSGVIHPGTTSGSFHDEVLRTTADLDTMLALAGVTGSGTAGVAAQAAADQAQQVRVPDTAEGAELPDPALAAATEASAQAAATAAANASQDPQRYADNSQLPMLDPTAHAARAAMPGMDDTSIITRGRLLD</sequence>
<evidence type="ECO:0000313" key="3">
    <source>
        <dbReference type="Proteomes" id="UP000680865"/>
    </source>
</evidence>
<gene>
    <name evidence="2" type="ORF">Aco04nite_43080</name>
</gene>
<dbReference type="Proteomes" id="UP000680865">
    <property type="component" value="Unassembled WGS sequence"/>
</dbReference>
<dbReference type="EMBL" id="BOQP01000022">
    <property type="protein sequence ID" value="GIM74990.1"/>
    <property type="molecule type" value="Genomic_DNA"/>
</dbReference>
<comment type="caution">
    <text evidence="2">The sequence shown here is derived from an EMBL/GenBank/DDBJ whole genome shotgun (WGS) entry which is preliminary data.</text>
</comment>
<dbReference type="AlphaFoldDB" id="A0A919SMV2"/>